<dbReference type="AlphaFoldDB" id="A0A3A6TK18"/>
<name>A0A3A6TK18_9GAMM</name>
<organism evidence="1 2">
    <name type="scientific">Parashewanella spongiae</name>
    <dbReference type="NCBI Taxonomy" id="342950"/>
    <lineage>
        <taxon>Bacteria</taxon>
        <taxon>Pseudomonadati</taxon>
        <taxon>Pseudomonadota</taxon>
        <taxon>Gammaproteobacteria</taxon>
        <taxon>Alteromonadales</taxon>
        <taxon>Shewanellaceae</taxon>
        <taxon>Parashewanella</taxon>
    </lineage>
</organism>
<sequence length="81" mass="9409">MCDSIFISVNSKIENSVNPAKDLYGDSEPFLGSVKISWWYEPTRKVFQMGIFELRDLHRYLVDELNKQTLTLDSFSLLNFG</sequence>
<evidence type="ECO:0000313" key="2">
    <source>
        <dbReference type="Proteomes" id="UP000273022"/>
    </source>
</evidence>
<accession>A0A3A6TK18</accession>
<dbReference type="EMBL" id="QYYH01000192">
    <property type="protein sequence ID" value="RJY05205.1"/>
    <property type="molecule type" value="Genomic_DNA"/>
</dbReference>
<keyword evidence="2" id="KW-1185">Reference proteome</keyword>
<proteinExistence type="predicted"/>
<comment type="caution">
    <text evidence="1">The sequence shown here is derived from an EMBL/GenBank/DDBJ whole genome shotgun (WGS) entry which is preliminary data.</text>
</comment>
<dbReference type="Proteomes" id="UP000273022">
    <property type="component" value="Unassembled WGS sequence"/>
</dbReference>
<evidence type="ECO:0000313" key="1">
    <source>
        <dbReference type="EMBL" id="RJY05205.1"/>
    </source>
</evidence>
<reference evidence="1 2" key="1">
    <citation type="submission" date="2018-09" db="EMBL/GenBank/DDBJ databases">
        <title>Phylogeny of the Shewanellaceae, and recommendation for two new genera, Pseudoshewanella and Parashewanella.</title>
        <authorList>
            <person name="Wang G."/>
        </authorList>
    </citation>
    <scope>NUCLEOTIDE SEQUENCE [LARGE SCALE GENOMIC DNA]</scope>
    <source>
        <strain evidence="1 2">KCTC 22492</strain>
    </source>
</reference>
<protein>
    <submittedName>
        <fullName evidence="1">Uncharacterized protein</fullName>
    </submittedName>
</protein>
<gene>
    <name evidence="1" type="ORF">D5R81_18710</name>
</gene>